<accession>A0ABT8FA09</accession>
<feature type="chain" id="PRO_5046783949" evidence="2">
    <location>
        <begin position="26"/>
        <end position="247"/>
    </location>
</feature>
<dbReference type="InterPro" id="IPR036423">
    <property type="entry name" value="SOD-like_Cu/Zn_dom_sf"/>
</dbReference>
<keyword evidence="2" id="KW-0732">Signal</keyword>
<name>A0ABT8FA09_9ACTN</name>
<dbReference type="Proteomes" id="UP001168620">
    <property type="component" value="Unassembled WGS sequence"/>
</dbReference>
<evidence type="ECO:0000313" key="3">
    <source>
        <dbReference type="EMBL" id="MDN4171529.1"/>
    </source>
</evidence>
<sequence>MTRRLLTATALVLLGTGLPGSAVLAAPEEPPGEPAAERAVTVRGDCTPTGRVVLRQVGDGTTTTVTVKGRGVPDGRWRGEHLLEVGVDDTQDTRLSVRVREHAFTRIFEVDGAAVGGVLRLVDPAGVVCHAAYSEAGSMVVVADDRLSGVVRRSGPRRTVVRAEVACGGRQRWSLEMSWSDEGSGTGFGAPPQRCRDGRVVLREAVLDPDATLPTAVEVSARRAGGRLLRLRYAASSAAPLDVPTRR</sequence>
<evidence type="ECO:0000256" key="2">
    <source>
        <dbReference type="SAM" id="SignalP"/>
    </source>
</evidence>
<comment type="similarity">
    <text evidence="1">Belongs to the Cu-Zn superoxide dismutase family.</text>
</comment>
<comment type="caution">
    <text evidence="3">The sequence shown here is derived from an EMBL/GenBank/DDBJ whole genome shotgun (WGS) entry which is preliminary data.</text>
</comment>
<gene>
    <name evidence="3" type="ORF">QWY28_01090</name>
</gene>
<keyword evidence="4" id="KW-1185">Reference proteome</keyword>
<dbReference type="EMBL" id="JAUHJQ010000001">
    <property type="protein sequence ID" value="MDN4171529.1"/>
    <property type="molecule type" value="Genomic_DNA"/>
</dbReference>
<feature type="signal peptide" evidence="2">
    <location>
        <begin position="1"/>
        <end position="25"/>
    </location>
</feature>
<dbReference type="SUPFAM" id="SSF49329">
    <property type="entry name" value="Cu,Zn superoxide dismutase-like"/>
    <property type="match status" value="1"/>
</dbReference>
<organism evidence="3 4">
    <name type="scientific">Nocardioides oceani</name>
    <dbReference type="NCBI Taxonomy" id="3058369"/>
    <lineage>
        <taxon>Bacteria</taxon>
        <taxon>Bacillati</taxon>
        <taxon>Actinomycetota</taxon>
        <taxon>Actinomycetes</taxon>
        <taxon>Propionibacteriales</taxon>
        <taxon>Nocardioidaceae</taxon>
        <taxon>Nocardioides</taxon>
    </lineage>
</organism>
<evidence type="ECO:0000313" key="4">
    <source>
        <dbReference type="Proteomes" id="UP001168620"/>
    </source>
</evidence>
<evidence type="ECO:0000256" key="1">
    <source>
        <dbReference type="ARBA" id="ARBA00010457"/>
    </source>
</evidence>
<reference evidence="3" key="1">
    <citation type="submission" date="2023-06" db="EMBL/GenBank/DDBJ databases">
        <title>Draft genome sequence of Nocardioides sp. SOB77.</title>
        <authorList>
            <person name="Zhang G."/>
        </authorList>
    </citation>
    <scope>NUCLEOTIDE SEQUENCE</scope>
    <source>
        <strain evidence="3">SOB77</strain>
    </source>
</reference>
<dbReference type="RefSeq" id="WP_300950456.1">
    <property type="nucleotide sequence ID" value="NZ_JAUHJQ010000001.1"/>
</dbReference>
<protein>
    <submittedName>
        <fullName evidence="3">Uncharacterized protein</fullName>
    </submittedName>
</protein>
<proteinExistence type="inferred from homology"/>